<dbReference type="EMBL" id="JAECZO010000101">
    <property type="protein sequence ID" value="KAK7197299.1"/>
    <property type="molecule type" value="Genomic_DNA"/>
</dbReference>
<sequence>MTSNWAAASDARLRVEDIDWGSTDGEDIFSSPADDFMIADPRAVRRAETAPMVLTIMNTDGSLCVGGVAEEPVNPEDEYRYAEEYHRLYYSKNPRDPRMLPPLTRRRHHLVRTVRPPAVYTASSGGAAGVGVGSAQAAAPSSNGAVGDPMETTTPPLVAAGAGGAAAVAEAEGEAVSSQALVKLYVASFRPDWDYAQIRSHVCVFSRDQDGSRLVQRLLERPQNIVPIYKEVMVEFSELATDVFGNYVLQKMFDVVPKAENDPSASADIRAAGMLRGLTAMVRGRLLEFSGQTYGCRVMQKAVENVRPEDRDALIHELDDKVVDSVMDQNANHVVQKVIEVCPAASQFIIDAFLPALGDLACHAYGCRVLQRTFEKCHGVAEVNIRPLLQAVLDRVNEFTVHQYGNYVVQHAMLNSPDDLRHSFVVRLTPQLYALSCSKFASNVAERIVGTATEEERDAIIRELRKPLSDSQGGNYLVNMMQDTYANYVVQRFFEAVSAAQRELISELVQPYIGSINQSVYGRHLLRKMVSNNILSNAFLLGHGIDVSGPEYGGSTTHTSGHGNRNGGGGGGGGGGGAGGGRNGGGGGGGGGRNNANGGGHYSSSHNGGRGGRDHRSGGGGGGGRPGRGGRGAGGNNNNNNANGGGGGGHQQGGGVATNMLVFQSPQQSSPYPPSASPMTFASQAMLGAPQPPMSGYMPMPQQYAYGNPYGLPQQQQQQQPQQQPQPQQQQQQQQSYMQPVPAAQQFYPSPQAFMQQMGPSGYAAYPGAATAATFAPQQQLQAGNYTLQYGAPVQQSTPPSQQLQPPPRRGGAQSPQAYVNGGYNGVGQVRQPQQQQQQQQQSPGHSTGSLPAPLLQQQQLTKGGGYVDAAIAAGKADLPGVSNAGYGGVMGDEKVRGGGVNKSPASALPRAAHGNARSMQQASSPSQQMGY</sequence>
<dbReference type="Proteomes" id="UP001430356">
    <property type="component" value="Unassembled WGS sequence"/>
</dbReference>
<dbReference type="GO" id="GO:0005737">
    <property type="term" value="C:cytoplasm"/>
    <property type="evidence" value="ECO:0007669"/>
    <property type="project" value="TreeGrafter"/>
</dbReference>
<dbReference type="Gene3D" id="1.25.10.10">
    <property type="entry name" value="Leucine-rich Repeat Variant"/>
    <property type="match status" value="1"/>
</dbReference>
<feature type="compositionally biased region" description="Gly residues" evidence="3">
    <location>
        <begin position="643"/>
        <end position="656"/>
    </location>
</feature>
<dbReference type="PANTHER" id="PTHR12537">
    <property type="entry name" value="RNA BINDING PROTEIN PUMILIO-RELATED"/>
    <property type="match status" value="1"/>
</dbReference>
<dbReference type="PROSITE" id="PS50302">
    <property type="entry name" value="PUM"/>
    <property type="match status" value="5"/>
</dbReference>
<feature type="repeat" description="Pumilio" evidence="2">
    <location>
        <begin position="231"/>
        <end position="266"/>
    </location>
</feature>
<feature type="compositionally biased region" description="Low complexity" evidence="3">
    <location>
        <begin position="919"/>
        <end position="932"/>
    </location>
</feature>
<dbReference type="SUPFAM" id="SSF48371">
    <property type="entry name" value="ARM repeat"/>
    <property type="match status" value="1"/>
</dbReference>
<dbReference type="GO" id="GO:0010608">
    <property type="term" value="P:post-transcriptional regulation of gene expression"/>
    <property type="evidence" value="ECO:0007669"/>
    <property type="project" value="TreeGrafter"/>
</dbReference>
<comment type="caution">
    <text evidence="5">The sequence shown here is derived from an EMBL/GenBank/DDBJ whole genome shotgun (WGS) entry which is preliminary data.</text>
</comment>
<evidence type="ECO:0000256" key="2">
    <source>
        <dbReference type="PROSITE-ProRule" id="PRU00317"/>
    </source>
</evidence>
<feature type="domain" description="PUM-HD" evidence="4">
    <location>
        <begin position="176"/>
        <end position="533"/>
    </location>
</feature>
<dbReference type="InterPro" id="IPR033133">
    <property type="entry name" value="PUM-HD"/>
</dbReference>
<feature type="region of interest" description="Disordered" evidence="3">
    <location>
        <begin position="878"/>
        <end position="932"/>
    </location>
</feature>
<keyword evidence="1" id="KW-0677">Repeat</keyword>
<dbReference type="PROSITE" id="PS50303">
    <property type="entry name" value="PUM_HD"/>
    <property type="match status" value="1"/>
</dbReference>
<feature type="compositionally biased region" description="Polar residues" evidence="3">
    <location>
        <begin position="747"/>
        <end position="759"/>
    </location>
</feature>
<evidence type="ECO:0000313" key="6">
    <source>
        <dbReference type="Proteomes" id="UP001430356"/>
    </source>
</evidence>
<protein>
    <submittedName>
        <fullName evidence="5">Pumilio protein 2</fullName>
    </submittedName>
</protein>
<feature type="repeat" description="Pumilio" evidence="2">
    <location>
        <begin position="391"/>
        <end position="427"/>
    </location>
</feature>
<feature type="repeat" description="Pumilio" evidence="2">
    <location>
        <begin position="467"/>
        <end position="507"/>
    </location>
</feature>
<dbReference type="InterPro" id="IPR033712">
    <property type="entry name" value="Pumilio_RNA-bd"/>
</dbReference>
<dbReference type="PANTHER" id="PTHR12537:SF12">
    <property type="entry name" value="MATERNAL PROTEIN PUMILIO"/>
    <property type="match status" value="1"/>
</dbReference>
<feature type="compositionally biased region" description="Gly residues" evidence="3">
    <location>
        <begin position="564"/>
        <end position="601"/>
    </location>
</feature>
<dbReference type="InterPro" id="IPR011989">
    <property type="entry name" value="ARM-like"/>
</dbReference>
<feature type="compositionally biased region" description="Gly residues" evidence="3">
    <location>
        <begin position="618"/>
        <end position="635"/>
    </location>
</feature>
<feature type="region of interest" description="Disordered" evidence="3">
    <location>
        <begin position="791"/>
        <end position="864"/>
    </location>
</feature>
<dbReference type="AlphaFoldDB" id="A0AAW0EV50"/>
<accession>A0AAW0EV50</accession>
<feature type="repeat" description="Pumilio" evidence="2">
    <location>
        <begin position="317"/>
        <end position="355"/>
    </location>
</feature>
<evidence type="ECO:0000313" key="5">
    <source>
        <dbReference type="EMBL" id="KAK7197299.1"/>
    </source>
</evidence>
<keyword evidence="6" id="KW-1185">Reference proteome</keyword>
<dbReference type="InterPro" id="IPR001313">
    <property type="entry name" value="Pumilio_RNA-bd_rpt"/>
</dbReference>
<feature type="compositionally biased region" description="Low complexity" evidence="3">
    <location>
        <begin position="553"/>
        <end position="563"/>
    </location>
</feature>
<feature type="region of interest" description="Disordered" evidence="3">
    <location>
        <begin position="692"/>
        <end position="760"/>
    </location>
</feature>
<dbReference type="CDD" id="cd07920">
    <property type="entry name" value="Pumilio"/>
    <property type="match status" value="1"/>
</dbReference>
<proteinExistence type="predicted"/>
<dbReference type="InterPro" id="IPR016024">
    <property type="entry name" value="ARM-type_fold"/>
</dbReference>
<dbReference type="SMART" id="SM00025">
    <property type="entry name" value="Pumilio"/>
    <property type="match status" value="8"/>
</dbReference>
<evidence type="ECO:0000256" key="3">
    <source>
        <dbReference type="SAM" id="MobiDB-lite"/>
    </source>
</evidence>
<feature type="repeat" description="Pumilio" evidence="2">
    <location>
        <begin position="280"/>
        <end position="316"/>
    </location>
</feature>
<dbReference type="Pfam" id="PF00806">
    <property type="entry name" value="PUF"/>
    <property type="match status" value="8"/>
</dbReference>
<reference evidence="5 6" key="1">
    <citation type="journal article" date="2021" name="MBio">
        <title>A New Model Trypanosomatid, Novymonas esmeraldas: Genomic Perception of Its 'Candidatus Pandoraea novymonadis' Endosymbiont.</title>
        <authorList>
            <person name="Zakharova A."/>
            <person name="Saura A."/>
            <person name="Butenko A."/>
            <person name="Podesvova L."/>
            <person name="Warmusova S."/>
            <person name="Kostygov A.Y."/>
            <person name="Nenarokova A."/>
            <person name="Lukes J."/>
            <person name="Opperdoes F.R."/>
            <person name="Yurchenko V."/>
        </authorList>
    </citation>
    <scope>NUCLEOTIDE SEQUENCE [LARGE SCALE GENOMIC DNA]</scope>
    <source>
        <strain evidence="5 6">E262AT.01</strain>
    </source>
</reference>
<name>A0AAW0EV50_9TRYP</name>
<feature type="compositionally biased region" description="Low complexity" evidence="3">
    <location>
        <begin position="832"/>
        <end position="842"/>
    </location>
</feature>
<feature type="compositionally biased region" description="Low complexity" evidence="3">
    <location>
        <begin position="713"/>
        <end position="735"/>
    </location>
</feature>
<evidence type="ECO:0000256" key="1">
    <source>
        <dbReference type="ARBA" id="ARBA00022737"/>
    </source>
</evidence>
<organism evidence="5 6">
    <name type="scientific">Novymonas esmeraldas</name>
    <dbReference type="NCBI Taxonomy" id="1808958"/>
    <lineage>
        <taxon>Eukaryota</taxon>
        <taxon>Discoba</taxon>
        <taxon>Euglenozoa</taxon>
        <taxon>Kinetoplastea</taxon>
        <taxon>Metakinetoplastina</taxon>
        <taxon>Trypanosomatida</taxon>
        <taxon>Trypanosomatidae</taxon>
        <taxon>Novymonas</taxon>
    </lineage>
</organism>
<evidence type="ECO:0000259" key="4">
    <source>
        <dbReference type="PROSITE" id="PS50303"/>
    </source>
</evidence>
<feature type="compositionally biased region" description="Low complexity" evidence="3">
    <location>
        <begin position="792"/>
        <end position="822"/>
    </location>
</feature>
<feature type="region of interest" description="Disordered" evidence="3">
    <location>
        <begin position="551"/>
        <end position="656"/>
    </location>
</feature>
<feature type="compositionally biased region" description="Low complexity" evidence="3">
    <location>
        <begin position="851"/>
        <end position="861"/>
    </location>
</feature>
<gene>
    <name evidence="5" type="ORF">NESM_000676900</name>
</gene>
<dbReference type="GO" id="GO:0003729">
    <property type="term" value="F:mRNA binding"/>
    <property type="evidence" value="ECO:0007669"/>
    <property type="project" value="TreeGrafter"/>
</dbReference>